<dbReference type="AlphaFoldDB" id="A0A4Q7Y1K5"/>
<evidence type="ECO:0000256" key="2">
    <source>
        <dbReference type="ARBA" id="ARBA00008420"/>
    </source>
</evidence>
<evidence type="ECO:0000313" key="11">
    <source>
        <dbReference type="EMBL" id="RZU30660.1"/>
    </source>
</evidence>
<dbReference type="NCBIfam" id="TIGR01313">
    <property type="entry name" value="therm_gnt_kin"/>
    <property type="match status" value="1"/>
</dbReference>
<evidence type="ECO:0000313" key="12">
    <source>
        <dbReference type="Proteomes" id="UP000292507"/>
    </source>
</evidence>
<evidence type="ECO:0000256" key="7">
    <source>
        <dbReference type="ARBA" id="ARBA00022840"/>
    </source>
</evidence>
<dbReference type="PANTHER" id="PTHR43442:SF3">
    <property type="entry name" value="GLUCONOKINASE-RELATED"/>
    <property type="match status" value="1"/>
</dbReference>
<dbReference type="SUPFAM" id="SSF52540">
    <property type="entry name" value="P-loop containing nucleoside triphosphate hydrolases"/>
    <property type="match status" value="1"/>
</dbReference>
<dbReference type="EC" id="2.7.1.12" evidence="3 10"/>
<keyword evidence="12" id="KW-1185">Reference proteome</keyword>
<protein>
    <recommendedName>
        <fullName evidence="3 10">Gluconokinase</fullName>
        <ecNumber evidence="3 10">2.7.1.12</ecNumber>
    </recommendedName>
</protein>
<dbReference type="Pfam" id="PF13671">
    <property type="entry name" value="AAA_33"/>
    <property type="match status" value="1"/>
</dbReference>
<proteinExistence type="inferred from homology"/>
<evidence type="ECO:0000256" key="4">
    <source>
        <dbReference type="ARBA" id="ARBA00022679"/>
    </source>
</evidence>
<dbReference type="GO" id="GO:0005524">
    <property type="term" value="F:ATP binding"/>
    <property type="evidence" value="ECO:0007669"/>
    <property type="project" value="UniProtKB-KW"/>
</dbReference>
<evidence type="ECO:0000256" key="9">
    <source>
        <dbReference type="ARBA" id="ARBA00048090"/>
    </source>
</evidence>
<evidence type="ECO:0000256" key="10">
    <source>
        <dbReference type="RuleBase" id="RU363066"/>
    </source>
</evidence>
<comment type="catalytic activity">
    <reaction evidence="9 10">
        <text>D-gluconate + ATP = 6-phospho-D-gluconate + ADP + H(+)</text>
        <dbReference type="Rhea" id="RHEA:19433"/>
        <dbReference type="ChEBI" id="CHEBI:15378"/>
        <dbReference type="ChEBI" id="CHEBI:18391"/>
        <dbReference type="ChEBI" id="CHEBI:30616"/>
        <dbReference type="ChEBI" id="CHEBI:58759"/>
        <dbReference type="ChEBI" id="CHEBI:456216"/>
        <dbReference type="EC" id="2.7.1.12"/>
    </reaction>
</comment>
<dbReference type="Proteomes" id="UP000292507">
    <property type="component" value="Unassembled WGS sequence"/>
</dbReference>
<keyword evidence="4 10" id="KW-0808">Transferase</keyword>
<dbReference type="Gene3D" id="3.40.50.300">
    <property type="entry name" value="P-loop containing nucleotide triphosphate hydrolases"/>
    <property type="match status" value="1"/>
</dbReference>
<gene>
    <name evidence="11" type="ORF">BKA19_0282</name>
</gene>
<dbReference type="PANTHER" id="PTHR43442">
    <property type="entry name" value="GLUCONOKINASE-RELATED"/>
    <property type="match status" value="1"/>
</dbReference>
<dbReference type="GO" id="GO:0019521">
    <property type="term" value="P:D-gluconate metabolic process"/>
    <property type="evidence" value="ECO:0007669"/>
    <property type="project" value="UniProtKB-KW"/>
</dbReference>
<accession>A0A4Q7Y1K5</accession>
<name>A0A4Q7Y1K5_9ACTN</name>
<evidence type="ECO:0000256" key="3">
    <source>
        <dbReference type="ARBA" id="ARBA00012054"/>
    </source>
</evidence>
<dbReference type="EMBL" id="SHKV01000001">
    <property type="protein sequence ID" value="RZU30660.1"/>
    <property type="molecule type" value="Genomic_DNA"/>
</dbReference>
<dbReference type="InterPro" id="IPR027417">
    <property type="entry name" value="P-loop_NTPase"/>
</dbReference>
<keyword evidence="5 10" id="KW-0547">Nucleotide-binding</keyword>
<sequence>MEQRPTSVVVMGVSGAGKTTVARALAERLGWEFGEGDDHHPAANVEKMRSGFPLDDDDRRPWLEELAAWIAERQRAGRSSVLTCSALKRSYRDLLRAGNDTVFFVHVAVPQDVLMERVTTRTHQYMPPSLLISQLSTLEPLGEDEAGATIPGTGPLDEVTDHIVRELPR</sequence>
<evidence type="ECO:0000256" key="8">
    <source>
        <dbReference type="ARBA" id="ARBA00023064"/>
    </source>
</evidence>
<dbReference type="GO" id="GO:0005737">
    <property type="term" value="C:cytoplasm"/>
    <property type="evidence" value="ECO:0007669"/>
    <property type="project" value="TreeGrafter"/>
</dbReference>
<comment type="caution">
    <text evidence="11">The sequence shown here is derived from an EMBL/GenBank/DDBJ whole genome shotgun (WGS) entry which is preliminary data.</text>
</comment>
<dbReference type="CDD" id="cd02021">
    <property type="entry name" value="GntK"/>
    <property type="match status" value="1"/>
</dbReference>
<organism evidence="11 12">
    <name type="scientific">Blastococcus saxobsidens</name>
    <dbReference type="NCBI Taxonomy" id="138336"/>
    <lineage>
        <taxon>Bacteria</taxon>
        <taxon>Bacillati</taxon>
        <taxon>Actinomycetota</taxon>
        <taxon>Actinomycetes</taxon>
        <taxon>Geodermatophilales</taxon>
        <taxon>Geodermatophilaceae</taxon>
        <taxon>Blastococcus</taxon>
    </lineage>
</organism>
<dbReference type="InterPro" id="IPR006001">
    <property type="entry name" value="Therm_gnt_kin"/>
</dbReference>
<evidence type="ECO:0000256" key="5">
    <source>
        <dbReference type="ARBA" id="ARBA00022741"/>
    </source>
</evidence>
<reference evidence="11 12" key="1">
    <citation type="submission" date="2019-02" db="EMBL/GenBank/DDBJ databases">
        <title>Sequencing the genomes of 1000 actinobacteria strains.</title>
        <authorList>
            <person name="Klenk H.-P."/>
        </authorList>
    </citation>
    <scope>NUCLEOTIDE SEQUENCE [LARGE SCALE GENOMIC DNA]</scope>
    <source>
        <strain evidence="11 12">DSM 44509</strain>
    </source>
</reference>
<comment type="similarity">
    <text evidence="2 10">Belongs to the gluconokinase GntK/GntV family.</text>
</comment>
<dbReference type="FunFam" id="3.40.50.300:FF:000522">
    <property type="entry name" value="Gluconokinase"/>
    <property type="match status" value="1"/>
</dbReference>
<keyword evidence="8" id="KW-0311">Gluconate utilization</keyword>
<keyword evidence="6 10" id="KW-0418">Kinase</keyword>
<evidence type="ECO:0000256" key="6">
    <source>
        <dbReference type="ARBA" id="ARBA00022777"/>
    </source>
</evidence>
<dbReference type="RefSeq" id="WP_104529721.1">
    <property type="nucleotide sequence ID" value="NZ_POQT01000032.1"/>
</dbReference>
<evidence type="ECO:0000256" key="1">
    <source>
        <dbReference type="ARBA" id="ARBA00004761"/>
    </source>
</evidence>
<dbReference type="OrthoDB" id="9795716at2"/>
<dbReference type="GO" id="GO:0046316">
    <property type="term" value="F:gluconokinase activity"/>
    <property type="evidence" value="ECO:0007669"/>
    <property type="project" value="UniProtKB-EC"/>
</dbReference>
<keyword evidence="7 10" id="KW-0067">ATP-binding</keyword>
<comment type="pathway">
    <text evidence="1">Carbohydrate acid metabolism.</text>
</comment>